<feature type="compositionally biased region" description="Basic and acidic residues" evidence="1">
    <location>
        <begin position="12"/>
        <end position="27"/>
    </location>
</feature>
<proteinExistence type="predicted"/>
<protein>
    <submittedName>
        <fullName evidence="2">Uncharacterized protein</fullName>
    </submittedName>
</protein>
<feature type="non-terminal residue" evidence="2">
    <location>
        <position position="1"/>
    </location>
</feature>
<sequence length="208" mass="20964">GPLRGGPPGPGRCREARAGRPGEDSERLGGPPLSRLGPPPILEPGGAFRASVCDHRHGASAGDAPAGLASSVAQGSWRPCRGGVELVFPAEPALDLPELCAAYRRCRDCLVAEDFDLPDGLAQEYSPCWAASPPPSGEGAPRAWAPLATAGASGEAPPPVASGIILEDPGEAEQSGSDLYADDFEEDDAGSSGSDDGPGRGASACARS</sequence>
<keyword evidence="3" id="KW-1185">Reference proteome</keyword>
<dbReference type="Proteomes" id="UP001189429">
    <property type="component" value="Unassembled WGS sequence"/>
</dbReference>
<accession>A0ABN9U586</accession>
<feature type="compositionally biased region" description="Low complexity" evidence="1">
    <location>
        <begin position="190"/>
        <end position="208"/>
    </location>
</feature>
<evidence type="ECO:0000313" key="2">
    <source>
        <dbReference type="EMBL" id="CAK0854131.1"/>
    </source>
</evidence>
<feature type="compositionally biased region" description="Pro residues" evidence="1">
    <location>
        <begin position="1"/>
        <end position="10"/>
    </location>
</feature>
<feature type="region of interest" description="Disordered" evidence="1">
    <location>
        <begin position="132"/>
        <end position="208"/>
    </location>
</feature>
<name>A0ABN9U586_9DINO</name>
<dbReference type="EMBL" id="CAUYUJ010015453">
    <property type="protein sequence ID" value="CAK0854131.1"/>
    <property type="molecule type" value="Genomic_DNA"/>
</dbReference>
<evidence type="ECO:0000313" key="3">
    <source>
        <dbReference type="Proteomes" id="UP001189429"/>
    </source>
</evidence>
<feature type="region of interest" description="Disordered" evidence="1">
    <location>
        <begin position="1"/>
        <end position="47"/>
    </location>
</feature>
<feature type="compositionally biased region" description="Acidic residues" evidence="1">
    <location>
        <begin position="180"/>
        <end position="189"/>
    </location>
</feature>
<comment type="caution">
    <text evidence="2">The sequence shown here is derived from an EMBL/GenBank/DDBJ whole genome shotgun (WGS) entry which is preliminary data.</text>
</comment>
<reference evidence="2" key="1">
    <citation type="submission" date="2023-10" db="EMBL/GenBank/DDBJ databases">
        <authorList>
            <person name="Chen Y."/>
            <person name="Shah S."/>
            <person name="Dougan E. K."/>
            <person name="Thang M."/>
            <person name="Chan C."/>
        </authorList>
    </citation>
    <scope>NUCLEOTIDE SEQUENCE [LARGE SCALE GENOMIC DNA]</scope>
</reference>
<evidence type="ECO:0000256" key="1">
    <source>
        <dbReference type="SAM" id="MobiDB-lite"/>
    </source>
</evidence>
<organism evidence="2 3">
    <name type="scientific">Prorocentrum cordatum</name>
    <dbReference type="NCBI Taxonomy" id="2364126"/>
    <lineage>
        <taxon>Eukaryota</taxon>
        <taxon>Sar</taxon>
        <taxon>Alveolata</taxon>
        <taxon>Dinophyceae</taxon>
        <taxon>Prorocentrales</taxon>
        <taxon>Prorocentraceae</taxon>
        <taxon>Prorocentrum</taxon>
    </lineage>
</organism>
<gene>
    <name evidence="2" type="ORF">PCOR1329_LOCUS45353</name>
</gene>